<accession>A0ABR8BNJ0</accession>
<sequence length="65" mass="7715">MLSILVLYLDAFALIVAHADIYCALYNARGEVIEDMGDEVWVAWEHWQDKPKKNDRYFKDELRLL</sequence>
<organism evidence="1 2">
    <name type="scientific">Nostoc parmelioides FACHB-3921</name>
    <dbReference type="NCBI Taxonomy" id="2692909"/>
    <lineage>
        <taxon>Bacteria</taxon>
        <taxon>Bacillati</taxon>
        <taxon>Cyanobacteriota</taxon>
        <taxon>Cyanophyceae</taxon>
        <taxon>Nostocales</taxon>
        <taxon>Nostocaceae</taxon>
        <taxon>Nostoc</taxon>
    </lineage>
</organism>
<dbReference type="Proteomes" id="UP000621307">
    <property type="component" value="Unassembled WGS sequence"/>
</dbReference>
<reference evidence="1 2" key="1">
    <citation type="journal article" date="2020" name="ISME J.">
        <title>Comparative genomics reveals insights into cyanobacterial evolution and habitat adaptation.</title>
        <authorList>
            <person name="Chen M.Y."/>
            <person name="Teng W.K."/>
            <person name="Zhao L."/>
            <person name="Hu C.X."/>
            <person name="Zhou Y.K."/>
            <person name="Han B.P."/>
            <person name="Song L.R."/>
            <person name="Shu W.S."/>
        </authorList>
    </citation>
    <scope>NUCLEOTIDE SEQUENCE [LARGE SCALE GENOMIC DNA]</scope>
    <source>
        <strain evidence="1 2">FACHB-3921</strain>
    </source>
</reference>
<evidence type="ECO:0000313" key="2">
    <source>
        <dbReference type="Proteomes" id="UP000621307"/>
    </source>
</evidence>
<name>A0ABR8BNJ0_9NOSO</name>
<protein>
    <submittedName>
        <fullName evidence="1">Uncharacterized protein</fullName>
    </submittedName>
</protein>
<proteinExistence type="predicted"/>
<evidence type="ECO:0000313" key="1">
    <source>
        <dbReference type="EMBL" id="MBD2255702.1"/>
    </source>
</evidence>
<keyword evidence="2" id="KW-1185">Reference proteome</keyword>
<dbReference type="EMBL" id="JACJQL010000117">
    <property type="protein sequence ID" value="MBD2255702.1"/>
    <property type="molecule type" value="Genomic_DNA"/>
</dbReference>
<comment type="caution">
    <text evidence="1">The sequence shown here is derived from an EMBL/GenBank/DDBJ whole genome shotgun (WGS) entry which is preliminary data.</text>
</comment>
<gene>
    <name evidence="1" type="ORF">H6G14_31425</name>
</gene>